<keyword evidence="2" id="KW-0732">Signal</keyword>
<evidence type="ECO:0000313" key="4">
    <source>
        <dbReference type="Proteomes" id="UP001597018"/>
    </source>
</evidence>
<organism evidence="3 4">
    <name type="scientific">Saccharopolyspora rosea</name>
    <dbReference type="NCBI Taxonomy" id="524884"/>
    <lineage>
        <taxon>Bacteria</taxon>
        <taxon>Bacillati</taxon>
        <taxon>Actinomycetota</taxon>
        <taxon>Actinomycetes</taxon>
        <taxon>Pseudonocardiales</taxon>
        <taxon>Pseudonocardiaceae</taxon>
        <taxon>Saccharopolyspora</taxon>
    </lineage>
</organism>
<evidence type="ECO:0000256" key="1">
    <source>
        <dbReference type="SAM" id="MobiDB-lite"/>
    </source>
</evidence>
<feature type="region of interest" description="Disordered" evidence="1">
    <location>
        <begin position="28"/>
        <end position="107"/>
    </location>
</feature>
<sequence>MMCGDKIKRSAIAGAGLLLSGLLAACGGGTAPQGDGSPGQPETRAPSGPKINDPKDAAAVPRCSLLPPEAATSLGLSPQGEERANQIDPKAPSECAYTTPDGRDSVALTPLSDRSIQEYYDNKSKYPDFQQLDIAGHPAVRANQGDPKSDGFCDFFLATKDGQVLASQSYSGSPQQNDPCALSQKALESSVPALPAAK</sequence>
<dbReference type="RefSeq" id="WP_345600729.1">
    <property type="nucleotide sequence ID" value="NZ_BAABLT010000016.1"/>
</dbReference>
<dbReference type="EMBL" id="JBHTIW010000021">
    <property type="protein sequence ID" value="MFD0922439.1"/>
    <property type="molecule type" value="Genomic_DNA"/>
</dbReference>
<evidence type="ECO:0000313" key="3">
    <source>
        <dbReference type="EMBL" id="MFD0922439.1"/>
    </source>
</evidence>
<dbReference type="InterPro" id="IPR024520">
    <property type="entry name" value="DUF3558"/>
</dbReference>
<comment type="caution">
    <text evidence="3">The sequence shown here is derived from an EMBL/GenBank/DDBJ whole genome shotgun (WGS) entry which is preliminary data.</text>
</comment>
<protein>
    <submittedName>
        <fullName evidence="3">DUF3558 domain-containing protein</fullName>
    </submittedName>
</protein>
<name>A0ABW3G0M2_9PSEU</name>
<keyword evidence="4" id="KW-1185">Reference proteome</keyword>
<reference evidence="4" key="1">
    <citation type="journal article" date="2019" name="Int. J. Syst. Evol. Microbiol.">
        <title>The Global Catalogue of Microorganisms (GCM) 10K type strain sequencing project: providing services to taxonomists for standard genome sequencing and annotation.</title>
        <authorList>
            <consortium name="The Broad Institute Genomics Platform"/>
            <consortium name="The Broad Institute Genome Sequencing Center for Infectious Disease"/>
            <person name="Wu L."/>
            <person name="Ma J."/>
        </authorList>
    </citation>
    <scope>NUCLEOTIDE SEQUENCE [LARGE SCALE GENOMIC DNA]</scope>
    <source>
        <strain evidence="4">CCUG 56401</strain>
    </source>
</reference>
<gene>
    <name evidence="3" type="ORF">ACFQ16_22060</name>
</gene>
<feature type="region of interest" description="Disordered" evidence="1">
    <location>
        <begin position="167"/>
        <end position="198"/>
    </location>
</feature>
<accession>A0ABW3G0M2</accession>
<evidence type="ECO:0000256" key="2">
    <source>
        <dbReference type="SAM" id="SignalP"/>
    </source>
</evidence>
<feature type="compositionally biased region" description="Polar residues" evidence="1">
    <location>
        <begin position="167"/>
        <end position="178"/>
    </location>
</feature>
<dbReference type="Pfam" id="PF12079">
    <property type="entry name" value="DUF3558"/>
    <property type="match status" value="1"/>
</dbReference>
<proteinExistence type="predicted"/>
<dbReference type="Proteomes" id="UP001597018">
    <property type="component" value="Unassembled WGS sequence"/>
</dbReference>
<dbReference type="PROSITE" id="PS51257">
    <property type="entry name" value="PROKAR_LIPOPROTEIN"/>
    <property type="match status" value="1"/>
</dbReference>
<feature type="chain" id="PRO_5047422651" evidence="2">
    <location>
        <begin position="25"/>
        <end position="198"/>
    </location>
</feature>
<feature type="signal peptide" evidence="2">
    <location>
        <begin position="1"/>
        <end position="24"/>
    </location>
</feature>